<reference evidence="3" key="1">
    <citation type="submission" date="2023-01" db="EMBL/GenBank/DDBJ databases">
        <title>Colletotrichum chrysophilum M932 genome sequence.</title>
        <authorList>
            <person name="Baroncelli R."/>
        </authorList>
    </citation>
    <scope>NUCLEOTIDE SEQUENCE</scope>
    <source>
        <strain evidence="3">M932</strain>
    </source>
</reference>
<feature type="signal peptide" evidence="2">
    <location>
        <begin position="1"/>
        <end position="27"/>
    </location>
</feature>
<proteinExistence type="predicted"/>
<keyword evidence="4" id="KW-1185">Reference proteome</keyword>
<accession>A0AAD9AEY5</accession>
<dbReference type="AlphaFoldDB" id="A0AAD9AEY5"/>
<evidence type="ECO:0000313" key="4">
    <source>
        <dbReference type="Proteomes" id="UP001243330"/>
    </source>
</evidence>
<comment type="caution">
    <text evidence="3">The sequence shown here is derived from an EMBL/GenBank/DDBJ whole genome shotgun (WGS) entry which is preliminary data.</text>
</comment>
<gene>
    <name evidence="3" type="ORF">CCHR01_11290</name>
</gene>
<feature type="compositionally biased region" description="Basic and acidic residues" evidence="1">
    <location>
        <begin position="52"/>
        <end position="68"/>
    </location>
</feature>
<protein>
    <submittedName>
        <fullName evidence="3">Uncharacterized protein</fullName>
    </submittedName>
</protein>
<sequence length="380" mass="41789">MVGIAIHQSVIPAAFLTWCMLQPLLTADCDCVINGNQVRESAAGLAKSTKNNKTETRRSHHESPEARHRVAAGKRPYRKPRLAEPDLMWKRHETAANPSDTGRQARMLVGHGMATMASHRRHELCAFAWRETVDETIVLNNAVSRFAGRAAVLVVFSSRKNMPQSSQGPQPDLSFTLDLLGSRGQLVPRKTTRASRMRAFYRACQSLISTGGQPNGPPDPQDPFLAIEDELKQASRALTVTVLVSTANTVFVRADIKIQWHVAEMKTAGTDSRTPNTASDTIEVEAASCSVFVAKDRANGEKWHTKAPTIGDGSAGLDQAGRPRWKRSRLSASVRTRKHRRRPSFPPRVVRPRWPGGLQMVPGGDGGGLCRKYGLAFHII</sequence>
<dbReference type="EMBL" id="JAQOWY010000249">
    <property type="protein sequence ID" value="KAK1846095.1"/>
    <property type="molecule type" value="Genomic_DNA"/>
</dbReference>
<feature type="chain" id="PRO_5042146708" evidence="2">
    <location>
        <begin position="28"/>
        <end position="380"/>
    </location>
</feature>
<evidence type="ECO:0000256" key="2">
    <source>
        <dbReference type="SAM" id="SignalP"/>
    </source>
</evidence>
<dbReference type="Proteomes" id="UP001243330">
    <property type="component" value="Unassembled WGS sequence"/>
</dbReference>
<organism evidence="3 4">
    <name type="scientific">Colletotrichum chrysophilum</name>
    <dbReference type="NCBI Taxonomy" id="1836956"/>
    <lineage>
        <taxon>Eukaryota</taxon>
        <taxon>Fungi</taxon>
        <taxon>Dikarya</taxon>
        <taxon>Ascomycota</taxon>
        <taxon>Pezizomycotina</taxon>
        <taxon>Sordariomycetes</taxon>
        <taxon>Hypocreomycetidae</taxon>
        <taxon>Glomerellales</taxon>
        <taxon>Glomerellaceae</taxon>
        <taxon>Colletotrichum</taxon>
        <taxon>Colletotrichum gloeosporioides species complex</taxon>
    </lineage>
</organism>
<evidence type="ECO:0000256" key="1">
    <source>
        <dbReference type="SAM" id="MobiDB-lite"/>
    </source>
</evidence>
<feature type="region of interest" description="Disordered" evidence="1">
    <location>
        <begin position="303"/>
        <end position="326"/>
    </location>
</feature>
<keyword evidence="2" id="KW-0732">Signal</keyword>
<name>A0AAD9AEY5_9PEZI</name>
<evidence type="ECO:0000313" key="3">
    <source>
        <dbReference type="EMBL" id="KAK1846095.1"/>
    </source>
</evidence>
<feature type="region of interest" description="Disordered" evidence="1">
    <location>
        <begin position="43"/>
        <end position="75"/>
    </location>
</feature>